<dbReference type="Pfam" id="PF07995">
    <property type="entry name" value="GSDH"/>
    <property type="match status" value="1"/>
</dbReference>
<evidence type="ECO:0000313" key="2">
    <source>
        <dbReference type="EMBL" id="AIF84626.1"/>
    </source>
</evidence>
<dbReference type="PANTHER" id="PTHR19328">
    <property type="entry name" value="HEDGEHOG-INTERACTING PROTEIN"/>
    <property type="match status" value="1"/>
</dbReference>
<dbReference type="RefSeq" id="WP_226986983.1">
    <property type="nucleotide sequence ID" value="NZ_CP007174.1"/>
</dbReference>
<accession>A0A075MSS3</accession>
<dbReference type="Proteomes" id="UP000028194">
    <property type="component" value="Chromosome"/>
</dbReference>
<dbReference type="PANTHER" id="PTHR19328:SF13">
    <property type="entry name" value="HIPL1 PROTEIN"/>
    <property type="match status" value="1"/>
</dbReference>
<evidence type="ECO:0000259" key="1">
    <source>
        <dbReference type="Pfam" id="PF07995"/>
    </source>
</evidence>
<evidence type="ECO:0000313" key="3">
    <source>
        <dbReference type="Proteomes" id="UP000028194"/>
    </source>
</evidence>
<dbReference type="InterPro" id="IPR012938">
    <property type="entry name" value="Glc/Sorbosone_DH"/>
</dbReference>
<dbReference type="eggNOG" id="arCOG02796">
    <property type="taxonomic scope" value="Archaea"/>
</dbReference>
<proteinExistence type="predicted"/>
<gene>
    <name evidence="2" type="ORF">NTE_02582</name>
</gene>
<dbReference type="SUPFAM" id="SSF50952">
    <property type="entry name" value="Soluble quinoprotein glucose dehydrogenase"/>
    <property type="match status" value="1"/>
</dbReference>
<feature type="domain" description="Glucose/Sorbosone dehydrogenase" evidence="1">
    <location>
        <begin position="64"/>
        <end position="434"/>
    </location>
</feature>
<dbReference type="EMBL" id="CP007174">
    <property type="protein sequence ID" value="AIF84626.1"/>
    <property type="molecule type" value="Genomic_DNA"/>
</dbReference>
<dbReference type="HOGENOM" id="CLU_677373_0_0_2"/>
<name>A0A075MSS3_9ARCH</name>
<dbReference type="InterPro" id="IPR011042">
    <property type="entry name" value="6-blade_b-propeller_TolB-like"/>
</dbReference>
<dbReference type="AlphaFoldDB" id="A0A075MSS3"/>
<sequence>MKKRAFVGLSIAGAIAVAIAGIIIVVPDVALPFKTSGSTTEVENSGPELRDGTLALEQVVAGGLQFPTSMAFLDADNILVLQKNDGQVRLVSGGVLAEKPVLQVNVENDVERGLLGIAVWNGSSVSSNEVFLYLTENVTDGGNTTTAMNRIYRYNYDWSQKALVNGTLLLDLAGGPGPYHNGGKIAIGPDGYLYAVIGDTNFSTGISDNHASREPPDYRSVIIRVDRETGKAPSDNPFYGIKGLERVYAYGIRNSFGMDFDPITNSLWMTENGPTTYDEINVVHPGFNSGWDKFTGPIAKSNATMDDLAMVEGAKYSDPAFSWYIPVGVTDIEFFDSDKLGEKYKDNIFVGDVNNGNLYFFEADQNRTGLYFGYEQSSLADLIADPVPDKDTGRLDGELPSITLGKGFAAITDIETGPDGYLYVLTHIDGKIYRITPTGTGQ</sequence>
<dbReference type="KEGG" id="nev:NTE_02582"/>
<protein>
    <submittedName>
        <fullName evidence="2">Glucose/sorbosone dehydrogenase</fullName>
    </submittedName>
</protein>
<dbReference type="InterPro" id="IPR011041">
    <property type="entry name" value="Quinoprot_gluc/sorb_DH_b-prop"/>
</dbReference>
<organism evidence="2 3">
    <name type="scientific">Candidatus Nitrososphaera evergladensis SR1</name>
    <dbReference type="NCBI Taxonomy" id="1459636"/>
    <lineage>
        <taxon>Archaea</taxon>
        <taxon>Nitrososphaerota</taxon>
        <taxon>Nitrososphaeria</taxon>
        <taxon>Nitrososphaerales</taxon>
        <taxon>Nitrososphaeraceae</taxon>
        <taxon>Nitrososphaera</taxon>
    </lineage>
</organism>
<dbReference type="Gene3D" id="2.120.10.30">
    <property type="entry name" value="TolB, C-terminal domain"/>
    <property type="match status" value="1"/>
</dbReference>
<dbReference type="STRING" id="1459636.NTE_02582"/>
<dbReference type="GeneID" id="41598276"/>
<keyword evidence="3" id="KW-1185">Reference proteome</keyword>
<reference evidence="2 3" key="1">
    <citation type="journal article" date="2014" name="PLoS ONE">
        <title>Genome Sequence of Candidatus Nitrososphaera evergladensis from Group I.1b Enriched from Everglades Soil Reveals Novel Genomic Features of the Ammonia-Oxidizing Archaea.</title>
        <authorList>
            <person name="Zhalnina K.V."/>
            <person name="Dias R."/>
            <person name="Leonard M.T."/>
            <person name="Dorr de Quadros P."/>
            <person name="Camargo F.A."/>
            <person name="Drew J.C."/>
            <person name="Farmerie W.G."/>
            <person name="Daroub S.H."/>
            <person name="Triplett E.W."/>
        </authorList>
    </citation>
    <scope>NUCLEOTIDE SEQUENCE [LARGE SCALE GENOMIC DNA]</scope>
    <source>
        <strain evidence="2 3">SR1</strain>
    </source>
</reference>